<sequence length="407" mass="46859">MSAFINLRIHGIVYFAAHRYASDEVMLSFISKILLGETRESTFRHLYAKAAREWRCQDDVVTPFNDRRWTHVHAVWTFDLDRDVLHWDRSDCNLSILLDIIRQRAITVSDFEPRKILSSPIEPASVILHGAPHWRMMRRKIDHLSLSRRKSFIPKVLSDFAFQWRHVLHGHYNNSTFRRLAYAIIGSSRWTSTSKEITHPRQGLGGFLVWVDDLPNWDLPSSHIYRFGDTSVVICQHAPHAVSMIRNDFLKRAGLTTEPFRETLTYLILSVREVVLFRINRGVERHTEPHRLFDGQNPPSDEAIELLLQSVQQSPKLSPLRKLPVELQDSILDEVSAGPIERARIGCLLDAGSNFGWACGNRIVEREEGRRNRTSQTPVESHVQFDGCDSGVAYREKLPRLPSSSVT</sequence>
<reference evidence="2" key="3">
    <citation type="submission" date="2025-08" db="UniProtKB">
        <authorList>
            <consortium name="RefSeq"/>
        </authorList>
    </citation>
    <scope>IDENTIFICATION</scope>
    <source>
        <strain evidence="2">CBS 342.82</strain>
    </source>
</reference>
<name>A0A6J3LY40_9PEZI</name>
<evidence type="ECO:0000313" key="2">
    <source>
        <dbReference type="RefSeq" id="XP_033457716.1"/>
    </source>
</evidence>
<gene>
    <name evidence="2" type="ORF">K489DRAFT_390082</name>
</gene>
<evidence type="ECO:0000313" key="1">
    <source>
        <dbReference type="Proteomes" id="UP000504637"/>
    </source>
</evidence>
<reference evidence="2" key="1">
    <citation type="submission" date="2020-01" db="EMBL/GenBank/DDBJ databases">
        <authorList>
            <consortium name="DOE Joint Genome Institute"/>
            <person name="Haridas S."/>
            <person name="Albert R."/>
            <person name="Binder M."/>
            <person name="Bloem J."/>
            <person name="Labutti K."/>
            <person name="Salamov A."/>
            <person name="Andreopoulos B."/>
            <person name="Baker S.E."/>
            <person name="Barry K."/>
            <person name="Bills G."/>
            <person name="Bluhm B.H."/>
            <person name="Cannon C."/>
            <person name="Castanera R."/>
            <person name="Culley D.E."/>
            <person name="Daum C."/>
            <person name="Ezra D."/>
            <person name="Gonzalez J.B."/>
            <person name="Henrissat B."/>
            <person name="Kuo A."/>
            <person name="Liang C."/>
            <person name="Lipzen A."/>
            <person name="Lutzoni F."/>
            <person name="Magnuson J."/>
            <person name="Mondo S."/>
            <person name="Nolan M."/>
            <person name="Ohm R."/>
            <person name="Pangilinan J."/>
            <person name="Park H.-J."/>
            <person name="Ramirez L."/>
            <person name="Alfaro M."/>
            <person name="Sun H."/>
            <person name="Tritt A."/>
            <person name="Yoshinaga Y."/>
            <person name="Zwiers L.-H."/>
            <person name="Turgeon B.G."/>
            <person name="Goodwin S.B."/>
            <person name="Spatafora J.W."/>
            <person name="Crous P.W."/>
            <person name="Grigoriev I.V."/>
        </authorList>
    </citation>
    <scope>NUCLEOTIDE SEQUENCE</scope>
    <source>
        <strain evidence="2">CBS 342.82</strain>
    </source>
</reference>
<protein>
    <submittedName>
        <fullName evidence="2">Uncharacterized protein</fullName>
    </submittedName>
</protein>
<proteinExistence type="predicted"/>
<keyword evidence="1" id="KW-1185">Reference proteome</keyword>
<dbReference type="AlphaFoldDB" id="A0A6J3LY40"/>
<dbReference type="Proteomes" id="UP000504637">
    <property type="component" value="Unplaced"/>
</dbReference>
<organism evidence="2">
    <name type="scientific">Dissoconium aciculare CBS 342.82</name>
    <dbReference type="NCBI Taxonomy" id="1314786"/>
    <lineage>
        <taxon>Eukaryota</taxon>
        <taxon>Fungi</taxon>
        <taxon>Dikarya</taxon>
        <taxon>Ascomycota</taxon>
        <taxon>Pezizomycotina</taxon>
        <taxon>Dothideomycetes</taxon>
        <taxon>Dothideomycetidae</taxon>
        <taxon>Mycosphaerellales</taxon>
        <taxon>Dissoconiaceae</taxon>
        <taxon>Dissoconium</taxon>
    </lineage>
</organism>
<accession>A0A6J3LY40</accession>
<dbReference type="OrthoDB" id="4934446at2759"/>
<dbReference type="GeneID" id="54364370"/>
<reference evidence="2" key="2">
    <citation type="submission" date="2020-04" db="EMBL/GenBank/DDBJ databases">
        <authorList>
            <consortium name="NCBI Genome Project"/>
        </authorList>
    </citation>
    <scope>NUCLEOTIDE SEQUENCE</scope>
    <source>
        <strain evidence="2">CBS 342.82</strain>
    </source>
</reference>
<dbReference type="RefSeq" id="XP_033457716.1">
    <property type="nucleotide sequence ID" value="XM_033606570.1"/>
</dbReference>